<sequence length="480" mass="53491">MFKHRFKPRIRDQSGMALPIAIVSILVICLFGLAYVSISRNETRSATDDRLATNAFYVAEAGANRAIKELWGNKGWDGVTDAEYAGGTYTVVVDSPVGVDVTFVSYGTYAGNSGAVEVTLRFDIIPAFVHSYFANTNLHIDNHGVPGMRIYADAWSNGNLDLDAGTRLIGSATCLGYMLIGDKYFQCNDSSVVYGDLKCASLKIESWGFVFGRGSIPEWNLGPANGDVTLMDTYERHYESGEWTGTYDLVNSVGSMWIDGYVEGEVKTLPGGTPPGDSTIVALEMPYPIWEMLEQIADDPSDGLHFASDAELKTYMSSNFRIEWDSVASESVRVYELNKRVIQVDGPVTFTSRPDRIEMNACLVCEGLLVQMRYYHQQPDSLPLIVSDGMVEFDDQGISSPIPADMYGLVYSTGECHFHRRLEADRVYLRGAEIADVVHNCLYYTTEYWLEVQGCSWIFGSEDAEPRIISWRQRKQKKPS</sequence>
<organism evidence="2 3">
    <name type="scientific">candidate division TA06 bacterium</name>
    <dbReference type="NCBI Taxonomy" id="2250710"/>
    <lineage>
        <taxon>Bacteria</taxon>
        <taxon>Bacteria division TA06</taxon>
    </lineage>
</organism>
<evidence type="ECO:0000256" key="1">
    <source>
        <dbReference type="SAM" id="Phobius"/>
    </source>
</evidence>
<evidence type="ECO:0000313" key="2">
    <source>
        <dbReference type="EMBL" id="TET46726.1"/>
    </source>
</evidence>
<dbReference type="AlphaFoldDB" id="A0A523UW08"/>
<dbReference type="Proteomes" id="UP000315525">
    <property type="component" value="Unassembled WGS sequence"/>
</dbReference>
<feature type="transmembrane region" description="Helical" evidence="1">
    <location>
        <begin position="20"/>
        <end position="38"/>
    </location>
</feature>
<dbReference type="EMBL" id="SOJN01000046">
    <property type="protein sequence ID" value="TET46726.1"/>
    <property type="molecule type" value="Genomic_DNA"/>
</dbReference>
<gene>
    <name evidence="2" type="ORF">E3J62_03755</name>
</gene>
<comment type="caution">
    <text evidence="2">The sequence shown here is derived from an EMBL/GenBank/DDBJ whole genome shotgun (WGS) entry which is preliminary data.</text>
</comment>
<keyword evidence="1" id="KW-1133">Transmembrane helix</keyword>
<proteinExistence type="predicted"/>
<keyword evidence="1" id="KW-0472">Membrane</keyword>
<protein>
    <recommendedName>
        <fullName evidence="4">Type 4 fimbrial biogenesis protein PilX N-terminal domain-containing protein</fullName>
    </recommendedName>
</protein>
<name>A0A523UW08_UNCT6</name>
<evidence type="ECO:0000313" key="3">
    <source>
        <dbReference type="Proteomes" id="UP000315525"/>
    </source>
</evidence>
<reference evidence="2 3" key="1">
    <citation type="submission" date="2019-03" db="EMBL/GenBank/DDBJ databases">
        <title>Metabolic potential of uncultured bacteria and archaea associated with petroleum seepage in deep-sea sediments.</title>
        <authorList>
            <person name="Dong X."/>
            <person name="Hubert C."/>
        </authorList>
    </citation>
    <scope>NUCLEOTIDE SEQUENCE [LARGE SCALE GENOMIC DNA]</scope>
    <source>
        <strain evidence="2">E44_bin18</strain>
    </source>
</reference>
<accession>A0A523UW08</accession>
<keyword evidence="1" id="KW-0812">Transmembrane</keyword>
<evidence type="ECO:0008006" key="4">
    <source>
        <dbReference type="Google" id="ProtNLM"/>
    </source>
</evidence>